<dbReference type="CDD" id="cd07938">
    <property type="entry name" value="DRE_TIM_HMGL"/>
    <property type="match status" value="1"/>
</dbReference>
<evidence type="ECO:0000256" key="2">
    <source>
        <dbReference type="ARBA" id="ARBA00009405"/>
    </source>
</evidence>
<dbReference type="GO" id="GO:0006552">
    <property type="term" value="P:L-leucine catabolic process"/>
    <property type="evidence" value="ECO:0007669"/>
    <property type="project" value="TreeGrafter"/>
</dbReference>
<comment type="similarity">
    <text evidence="2">Belongs to the HMG-CoA lyase family.</text>
</comment>
<evidence type="ECO:0000256" key="4">
    <source>
        <dbReference type="ARBA" id="ARBA00022723"/>
    </source>
</evidence>
<dbReference type="PROSITE" id="PS50222">
    <property type="entry name" value="EF_HAND_2"/>
    <property type="match status" value="1"/>
</dbReference>
<name>A0A3L6L881_9TRYP</name>
<dbReference type="PANTHER" id="PTHR42738:SF7">
    <property type="entry name" value="HYDROXYMETHYLGLUTARYL-COA LYASE"/>
    <property type="match status" value="1"/>
</dbReference>
<dbReference type="EC" id="4.1.3.4" evidence="3"/>
<evidence type="ECO:0000259" key="7">
    <source>
        <dbReference type="PROSITE" id="PS50222"/>
    </source>
</evidence>
<dbReference type="AlphaFoldDB" id="A0A3L6L881"/>
<comment type="pathway">
    <text evidence="1">Metabolic intermediate metabolism; (S)-3-hydroxy-3-methylglutaryl-CoA degradation; acetoacetate from (S)-3-hydroxy-3-methylglutaryl-CoA: step 1/1.</text>
</comment>
<dbReference type="GO" id="GO:0004419">
    <property type="term" value="F:hydroxymethylglutaryl-CoA lyase activity"/>
    <property type="evidence" value="ECO:0007669"/>
    <property type="project" value="UniProtKB-EC"/>
</dbReference>
<dbReference type="InterPro" id="IPR000891">
    <property type="entry name" value="PYR_CT"/>
</dbReference>
<evidence type="ECO:0000256" key="5">
    <source>
        <dbReference type="ARBA" id="ARBA00023239"/>
    </source>
</evidence>
<feature type="domain" description="Pyruvate carboxyltransferase" evidence="8">
    <location>
        <begin position="10"/>
        <end position="302"/>
    </location>
</feature>
<dbReference type="UniPathway" id="UPA00896">
    <property type="reaction ID" value="UER00863"/>
</dbReference>
<dbReference type="InterPro" id="IPR013785">
    <property type="entry name" value="Aldolase_TIM"/>
</dbReference>
<accession>A0A3L6L881</accession>
<keyword evidence="5 9" id="KW-0456">Lyase</keyword>
<dbReference type="GO" id="GO:0005737">
    <property type="term" value="C:cytoplasm"/>
    <property type="evidence" value="ECO:0007669"/>
    <property type="project" value="UniProtKB-ARBA"/>
</dbReference>
<gene>
    <name evidence="9" type="ORF">DPX39_040029900</name>
</gene>
<keyword evidence="4" id="KW-0479">Metal-binding</keyword>
<comment type="caution">
    <text evidence="9">The sequence shown here is derived from an EMBL/GenBank/DDBJ whole genome shotgun (WGS) entry which is preliminary data.</text>
</comment>
<feature type="domain" description="EF-hand" evidence="7">
    <location>
        <begin position="330"/>
        <end position="365"/>
    </location>
</feature>
<dbReference type="InterPro" id="IPR002048">
    <property type="entry name" value="EF_hand_dom"/>
</dbReference>
<reference evidence="9" key="1">
    <citation type="submission" date="2018-09" db="EMBL/GenBank/DDBJ databases">
        <title>whole genome sequence of T. equiperdum IVM-t1 strain.</title>
        <authorList>
            <person name="Suganuma K."/>
        </authorList>
    </citation>
    <scope>NUCLEOTIDE SEQUENCE [LARGE SCALE GENOMIC DNA]</scope>
    <source>
        <strain evidence="9">IVM-t1</strain>
    </source>
</reference>
<dbReference type="InterPro" id="IPR043594">
    <property type="entry name" value="HMGL"/>
</dbReference>
<dbReference type="Gene3D" id="3.20.20.70">
    <property type="entry name" value="Aldolase class I"/>
    <property type="match status" value="1"/>
</dbReference>
<evidence type="ECO:0000256" key="3">
    <source>
        <dbReference type="ARBA" id="ARBA00012910"/>
    </source>
</evidence>
<evidence type="ECO:0000313" key="9">
    <source>
        <dbReference type="EMBL" id="RHW72849.1"/>
    </source>
</evidence>
<dbReference type="Proteomes" id="UP000266743">
    <property type="component" value="Chromosome 4"/>
</dbReference>
<proteinExistence type="inferred from homology"/>
<protein>
    <recommendedName>
        <fullName evidence="3">hydroxymethylglutaryl-CoA lyase</fullName>
        <ecNumber evidence="3">4.1.3.4</ecNumber>
    </recommendedName>
</protein>
<dbReference type="GO" id="GO:0046951">
    <property type="term" value="P:ketone body biosynthetic process"/>
    <property type="evidence" value="ECO:0007669"/>
    <property type="project" value="TreeGrafter"/>
</dbReference>
<sequence length="431" mass="47260">MFRTLPLRSSIRMVECPRDAMQGLPHFIPTEQKIRYLKALLKCGFYALDCGSFVSPRAVPQMRDSTEVIANCWKTMQEEKAAPKLSVVVASLAGFKQALETPGVSVIGYPIGCCERFQQRNAKKSIAMSLDEIRNIKEATDAFNAQRSSNPVAPNEDVNGRELLIYISMAFGNPYGESHSIDLVEKLVGELVASGARDISLADTTGVAQPPLIFDTFTQLRKKFPDVTFAGHFHSNAVEARGKIVAALDAGCTMIDSALCGMGGCPFAKDDGLVGNVATEVVVKALEERGVLPAALNKEQLKKCVLIKQEIFGVSVRDMLISQTLHDEKRFATLCQEHFKLYDVNDDGTLDYEGFRDSMIHVFAELGAPQPSEEKIRSSFAKVDIQNLGFITTDAYTMGARRLLVKRLASNTNTTTKNEERGEGVVEASSC</sequence>
<dbReference type="EMBL" id="QSBY01000004">
    <property type="protein sequence ID" value="RHW72849.1"/>
    <property type="molecule type" value="Genomic_DNA"/>
</dbReference>
<dbReference type="PANTHER" id="PTHR42738">
    <property type="entry name" value="HYDROXYMETHYLGLUTARYL-COA LYASE"/>
    <property type="match status" value="1"/>
</dbReference>
<dbReference type="Gene3D" id="1.10.238.10">
    <property type="entry name" value="EF-hand"/>
    <property type="match status" value="1"/>
</dbReference>
<organism evidence="9">
    <name type="scientific">Trypanosoma brucei equiperdum</name>
    <dbReference type="NCBI Taxonomy" id="630700"/>
    <lineage>
        <taxon>Eukaryota</taxon>
        <taxon>Discoba</taxon>
        <taxon>Euglenozoa</taxon>
        <taxon>Kinetoplastea</taxon>
        <taxon>Metakinetoplastina</taxon>
        <taxon>Trypanosomatida</taxon>
        <taxon>Trypanosomatidae</taxon>
        <taxon>Trypanosoma</taxon>
    </lineage>
</organism>
<dbReference type="SUPFAM" id="SSF47473">
    <property type="entry name" value="EF-hand"/>
    <property type="match status" value="1"/>
</dbReference>
<evidence type="ECO:0000256" key="6">
    <source>
        <dbReference type="ARBA" id="ARBA00049877"/>
    </source>
</evidence>
<evidence type="ECO:0000256" key="1">
    <source>
        <dbReference type="ARBA" id="ARBA00005143"/>
    </source>
</evidence>
<dbReference type="SUPFAM" id="SSF51569">
    <property type="entry name" value="Aldolase"/>
    <property type="match status" value="1"/>
</dbReference>
<dbReference type="Pfam" id="PF00682">
    <property type="entry name" value="HMGL-like"/>
    <property type="match status" value="1"/>
</dbReference>
<dbReference type="PROSITE" id="PS50991">
    <property type="entry name" value="PYR_CT"/>
    <property type="match status" value="1"/>
</dbReference>
<evidence type="ECO:0000259" key="8">
    <source>
        <dbReference type="PROSITE" id="PS50991"/>
    </source>
</evidence>
<dbReference type="GO" id="GO:0005509">
    <property type="term" value="F:calcium ion binding"/>
    <property type="evidence" value="ECO:0007669"/>
    <property type="project" value="InterPro"/>
</dbReference>
<dbReference type="InterPro" id="IPR011992">
    <property type="entry name" value="EF-hand-dom_pair"/>
</dbReference>
<comment type="catalytic activity">
    <reaction evidence="6">
        <text>(3S)-3-hydroxy-3-methylglutaryl-CoA = acetoacetate + acetyl-CoA</text>
        <dbReference type="Rhea" id="RHEA:24404"/>
        <dbReference type="ChEBI" id="CHEBI:13705"/>
        <dbReference type="ChEBI" id="CHEBI:43074"/>
        <dbReference type="ChEBI" id="CHEBI:57288"/>
        <dbReference type="EC" id="4.1.3.4"/>
    </reaction>
</comment>